<protein>
    <submittedName>
        <fullName evidence="2">Glycosyltransferase family 8 protein</fullName>
    </submittedName>
</protein>
<organism evidence="2 3">
    <name type="scientific">Aaosphaeria arxii CBS 175.79</name>
    <dbReference type="NCBI Taxonomy" id="1450172"/>
    <lineage>
        <taxon>Eukaryota</taxon>
        <taxon>Fungi</taxon>
        <taxon>Dikarya</taxon>
        <taxon>Ascomycota</taxon>
        <taxon>Pezizomycotina</taxon>
        <taxon>Dothideomycetes</taxon>
        <taxon>Pleosporomycetidae</taxon>
        <taxon>Pleosporales</taxon>
        <taxon>Pleosporales incertae sedis</taxon>
        <taxon>Aaosphaeria</taxon>
    </lineage>
</organism>
<dbReference type="GO" id="GO:0016757">
    <property type="term" value="F:glycosyltransferase activity"/>
    <property type="evidence" value="ECO:0007669"/>
    <property type="project" value="InterPro"/>
</dbReference>
<name>A0A6A5XGX4_9PLEO</name>
<dbReference type="GeneID" id="54279793"/>
<evidence type="ECO:0000313" key="3">
    <source>
        <dbReference type="Proteomes" id="UP000799778"/>
    </source>
</evidence>
<dbReference type="SUPFAM" id="SSF53448">
    <property type="entry name" value="Nucleotide-diphospho-sugar transferases"/>
    <property type="match status" value="1"/>
</dbReference>
<dbReference type="RefSeq" id="XP_033380777.1">
    <property type="nucleotide sequence ID" value="XM_033522396.1"/>
</dbReference>
<feature type="compositionally biased region" description="Basic and acidic residues" evidence="1">
    <location>
        <begin position="383"/>
        <end position="402"/>
    </location>
</feature>
<feature type="region of interest" description="Disordered" evidence="1">
    <location>
        <begin position="366"/>
        <end position="449"/>
    </location>
</feature>
<evidence type="ECO:0000256" key="1">
    <source>
        <dbReference type="SAM" id="MobiDB-lite"/>
    </source>
</evidence>
<dbReference type="EMBL" id="ML978072">
    <property type="protein sequence ID" value="KAF2012438.1"/>
    <property type="molecule type" value="Genomic_DNA"/>
</dbReference>
<evidence type="ECO:0000313" key="2">
    <source>
        <dbReference type="EMBL" id="KAF2012438.1"/>
    </source>
</evidence>
<reference evidence="2" key="1">
    <citation type="journal article" date="2020" name="Stud. Mycol.">
        <title>101 Dothideomycetes genomes: a test case for predicting lifestyles and emergence of pathogens.</title>
        <authorList>
            <person name="Haridas S."/>
            <person name="Albert R."/>
            <person name="Binder M."/>
            <person name="Bloem J."/>
            <person name="Labutti K."/>
            <person name="Salamov A."/>
            <person name="Andreopoulos B."/>
            <person name="Baker S."/>
            <person name="Barry K."/>
            <person name="Bills G."/>
            <person name="Bluhm B."/>
            <person name="Cannon C."/>
            <person name="Castanera R."/>
            <person name="Culley D."/>
            <person name="Daum C."/>
            <person name="Ezra D."/>
            <person name="Gonzalez J."/>
            <person name="Henrissat B."/>
            <person name="Kuo A."/>
            <person name="Liang C."/>
            <person name="Lipzen A."/>
            <person name="Lutzoni F."/>
            <person name="Magnuson J."/>
            <person name="Mondo S."/>
            <person name="Nolan M."/>
            <person name="Ohm R."/>
            <person name="Pangilinan J."/>
            <person name="Park H.-J."/>
            <person name="Ramirez L."/>
            <person name="Alfaro M."/>
            <person name="Sun H."/>
            <person name="Tritt A."/>
            <person name="Yoshinaga Y."/>
            <person name="Zwiers L.-H."/>
            <person name="Turgeon B."/>
            <person name="Goodwin S."/>
            <person name="Spatafora J."/>
            <person name="Crous P."/>
            <person name="Grigoriev I."/>
        </authorList>
    </citation>
    <scope>NUCLEOTIDE SEQUENCE</scope>
    <source>
        <strain evidence="2">CBS 175.79</strain>
    </source>
</reference>
<sequence>MAEAESRDSSGKYAYATLLTRPSYLAGAILLAYTLHEHSPSTPLVIIYTPETLPEDSVSALEAESRHTNTILYPVEHLRIPKVADEKDHSTGSMVAERFIDTWTKLRVFQLDDLALKHGWTKLCFLDADMMIFKDPSPAIFAPDIDLKDNELRTTHVCVCNLDHDAWAPAEWTPSNCAYTSLTQSTTSSLSSLAPVTPHHSTRGIFNTGTFVFRPTASISHLVISTFASTPTSKLLSYKFPDQDFLNEVFASSWRSLHWSTNALKTWRYWHQEMWSDDEVRALHYIVDKPWARRVAEDGVAGYKGLDGPTHSWWWAEHERWERARRGEGETEEIRCVGRYVASEGVDDEEGKEALRAVGGGAQDFAKKWKKGDDDGDGNGSGNEEKSHHEPQPSSTVDREGVEGGEQTFGNGPHGPVLRRPMVGERGHGRVVRGGFGRGARGSSYMADG</sequence>
<dbReference type="Gene3D" id="3.90.550.10">
    <property type="entry name" value="Spore Coat Polysaccharide Biosynthesis Protein SpsA, Chain A"/>
    <property type="match status" value="1"/>
</dbReference>
<accession>A0A6A5XGX4</accession>
<dbReference type="OrthoDB" id="2014201at2759"/>
<gene>
    <name evidence="2" type="ORF">BU24DRAFT_252438</name>
</gene>
<dbReference type="InterPro" id="IPR029044">
    <property type="entry name" value="Nucleotide-diphossugar_trans"/>
</dbReference>
<dbReference type="AlphaFoldDB" id="A0A6A5XGX4"/>
<dbReference type="InterPro" id="IPR002495">
    <property type="entry name" value="Glyco_trans_8"/>
</dbReference>
<dbReference type="InterPro" id="IPR050587">
    <property type="entry name" value="GNT1/Glycosyltrans_8"/>
</dbReference>
<proteinExistence type="predicted"/>
<dbReference type="PANTHER" id="PTHR11183">
    <property type="entry name" value="GLYCOGENIN SUBFAMILY MEMBER"/>
    <property type="match status" value="1"/>
</dbReference>
<keyword evidence="3" id="KW-1185">Reference proteome</keyword>
<keyword evidence="2" id="KW-0808">Transferase</keyword>
<dbReference type="Pfam" id="PF01501">
    <property type="entry name" value="Glyco_transf_8"/>
    <property type="match status" value="1"/>
</dbReference>
<dbReference type="Proteomes" id="UP000799778">
    <property type="component" value="Unassembled WGS sequence"/>
</dbReference>